<reference evidence="1 2" key="1">
    <citation type="submission" date="2017-12" db="EMBL/GenBank/DDBJ databases">
        <authorList>
            <person name="Paulsen S."/>
            <person name="Gram L.K."/>
        </authorList>
    </citation>
    <scope>NUCLEOTIDE SEQUENCE [LARGE SCALE GENOMIC DNA]</scope>
    <source>
        <strain evidence="1 2">S2897</strain>
    </source>
</reference>
<feature type="non-terminal residue" evidence="1">
    <location>
        <position position="77"/>
    </location>
</feature>
<evidence type="ECO:0000313" key="2">
    <source>
        <dbReference type="Proteomes" id="UP000305874"/>
    </source>
</evidence>
<reference evidence="2" key="2">
    <citation type="submission" date="2019-06" db="EMBL/GenBank/DDBJ databases">
        <title>Co-occurence of chitin degradation, pigmentation and bioactivity in marine Pseudoalteromonas.</title>
        <authorList>
            <person name="Sonnenschein E.C."/>
            <person name="Bech P.K."/>
        </authorList>
    </citation>
    <scope>NUCLEOTIDE SEQUENCE [LARGE SCALE GENOMIC DNA]</scope>
    <source>
        <strain evidence="2">S2897</strain>
    </source>
</reference>
<evidence type="ECO:0000313" key="1">
    <source>
        <dbReference type="EMBL" id="TMP70787.1"/>
    </source>
</evidence>
<dbReference type="EMBL" id="PNCG01000893">
    <property type="protein sequence ID" value="TMP70787.1"/>
    <property type="molecule type" value="Genomic_DNA"/>
</dbReference>
<protein>
    <submittedName>
        <fullName evidence="1">Alcohol dehydrogenase</fullName>
    </submittedName>
</protein>
<name>A0A5S3YFA1_9GAMM</name>
<dbReference type="AlphaFoldDB" id="A0A5S3YFA1"/>
<sequence length="77" mass="8918">MFFLYRLYHFILKCIVIFIGIPNPQLHKNKSGLTNAIKALQLTEQSYVLLITDRTLQELGIPTSIISEVQRQKLNVM</sequence>
<proteinExistence type="predicted"/>
<organism evidence="1 2">
    <name type="scientific">Pseudoalteromonas ruthenica</name>
    <dbReference type="NCBI Taxonomy" id="151081"/>
    <lineage>
        <taxon>Bacteria</taxon>
        <taxon>Pseudomonadati</taxon>
        <taxon>Pseudomonadota</taxon>
        <taxon>Gammaproteobacteria</taxon>
        <taxon>Alteromonadales</taxon>
        <taxon>Pseudoalteromonadaceae</taxon>
        <taxon>Pseudoalteromonas</taxon>
    </lineage>
</organism>
<gene>
    <name evidence="1" type="ORF">CWC05_23015</name>
</gene>
<dbReference type="Proteomes" id="UP000305874">
    <property type="component" value="Unassembled WGS sequence"/>
</dbReference>
<accession>A0A5S3YFA1</accession>
<comment type="caution">
    <text evidence="1">The sequence shown here is derived from an EMBL/GenBank/DDBJ whole genome shotgun (WGS) entry which is preliminary data.</text>
</comment>